<dbReference type="Gene3D" id="4.10.60.10">
    <property type="entry name" value="Zinc finger, CCHC-type"/>
    <property type="match status" value="1"/>
</dbReference>
<dbReference type="OrthoDB" id="10066767at2759"/>
<sequence length="305" mass="34831">MFSTGQNIRVCKDALWTEAILNKLSEDIVEPVLLKMREHDDLTVDSILDFISGEISAKAYVQSRLRPYDQANRESATRTTQFCAICETSSHLTWQCQSSLPVSKKRDIVALNRLCWKCYSPKHTSAQCSRNNCRLCGRMHHIKLCFTTENAAEHGNSEHNTPSVSEAEQRGQRVFAKRISTTPGKLYSNTDPQPRQKHTANMHIECDGKTYPDDVAEGDQLRYDEETTEHPTYINCSALSPKNEQIALVTAEGSIWNHGTQSFEKVIFFFDIGAQKTIIQEDLACRLKLPTLKTETCIMWYRRNY</sequence>
<name>A0A7I4Z043_HAECO</name>
<evidence type="ECO:0000313" key="1">
    <source>
        <dbReference type="Proteomes" id="UP000025227"/>
    </source>
</evidence>
<protein>
    <submittedName>
        <fullName evidence="2">DUF1758 domain-containing protein</fullName>
    </submittedName>
</protein>
<organism evidence="1 2">
    <name type="scientific">Haemonchus contortus</name>
    <name type="common">Barber pole worm</name>
    <dbReference type="NCBI Taxonomy" id="6289"/>
    <lineage>
        <taxon>Eukaryota</taxon>
        <taxon>Metazoa</taxon>
        <taxon>Ecdysozoa</taxon>
        <taxon>Nematoda</taxon>
        <taxon>Chromadorea</taxon>
        <taxon>Rhabditida</taxon>
        <taxon>Rhabditina</taxon>
        <taxon>Rhabditomorpha</taxon>
        <taxon>Strongyloidea</taxon>
        <taxon>Trichostrongylidae</taxon>
        <taxon>Haemonchus</taxon>
    </lineage>
</organism>
<reference evidence="2" key="1">
    <citation type="submission" date="2020-12" db="UniProtKB">
        <authorList>
            <consortium name="WormBaseParasite"/>
        </authorList>
    </citation>
    <scope>IDENTIFICATION</scope>
    <source>
        <strain evidence="2">MHco3</strain>
    </source>
</reference>
<dbReference type="AlphaFoldDB" id="A0A7I4Z043"/>
<proteinExistence type="predicted"/>
<dbReference type="WBParaSite" id="HCON_00167460-00001">
    <property type="protein sequence ID" value="HCON_00167460-00001"/>
    <property type="gene ID" value="HCON_00167460"/>
</dbReference>
<accession>A0A7I4Z043</accession>
<keyword evidence="1" id="KW-1185">Reference proteome</keyword>
<dbReference type="Proteomes" id="UP000025227">
    <property type="component" value="Unplaced"/>
</dbReference>
<evidence type="ECO:0000313" key="2">
    <source>
        <dbReference type="WBParaSite" id="HCON_00167460-00001"/>
    </source>
</evidence>